<accession>A0AAN6RPS8</accession>
<comment type="caution">
    <text evidence="1">The sequence shown here is derived from an EMBL/GenBank/DDBJ whole genome shotgun (WGS) entry which is preliminary data.</text>
</comment>
<evidence type="ECO:0000313" key="2">
    <source>
        <dbReference type="Proteomes" id="UP001303889"/>
    </source>
</evidence>
<sequence>MRVAEVATRALLGATLALPQNAVTPNPSGLQVRQTGGCGTLEKACGTGCISTLSSCCDTQGGYCGVSQYCTDDGGCCDRGKVCTGPITCDAGQKLCGTK</sequence>
<protein>
    <submittedName>
        <fullName evidence="1">Uncharacterized protein</fullName>
    </submittedName>
</protein>
<dbReference type="Proteomes" id="UP001303889">
    <property type="component" value="Unassembled WGS sequence"/>
</dbReference>
<keyword evidence="2" id="KW-1185">Reference proteome</keyword>
<reference evidence="1" key="1">
    <citation type="journal article" date="2023" name="Mol. Phylogenet. Evol.">
        <title>Genome-scale phylogeny and comparative genomics of the fungal order Sordariales.</title>
        <authorList>
            <person name="Hensen N."/>
            <person name="Bonometti L."/>
            <person name="Westerberg I."/>
            <person name="Brannstrom I.O."/>
            <person name="Guillou S."/>
            <person name="Cros-Aarteil S."/>
            <person name="Calhoun S."/>
            <person name="Haridas S."/>
            <person name="Kuo A."/>
            <person name="Mondo S."/>
            <person name="Pangilinan J."/>
            <person name="Riley R."/>
            <person name="LaButti K."/>
            <person name="Andreopoulos B."/>
            <person name="Lipzen A."/>
            <person name="Chen C."/>
            <person name="Yan M."/>
            <person name="Daum C."/>
            <person name="Ng V."/>
            <person name="Clum A."/>
            <person name="Steindorff A."/>
            <person name="Ohm R.A."/>
            <person name="Martin F."/>
            <person name="Silar P."/>
            <person name="Natvig D.O."/>
            <person name="Lalanne C."/>
            <person name="Gautier V."/>
            <person name="Ament-Velasquez S.L."/>
            <person name="Kruys A."/>
            <person name="Hutchinson M.I."/>
            <person name="Powell A.J."/>
            <person name="Barry K."/>
            <person name="Miller A.N."/>
            <person name="Grigoriev I.V."/>
            <person name="Debuchy R."/>
            <person name="Gladieux P."/>
            <person name="Hiltunen Thoren M."/>
            <person name="Johannesson H."/>
        </authorList>
    </citation>
    <scope>NUCLEOTIDE SEQUENCE</scope>
    <source>
        <strain evidence="1">CBS 103.79</strain>
    </source>
</reference>
<dbReference type="EMBL" id="MU855957">
    <property type="protein sequence ID" value="KAK3898324.1"/>
    <property type="molecule type" value="Genomic_DNA"/>
</dbReference>
<reference evidence="1" key="2">
    <citation type="submission" date="2023-05" db="EMBL/GenBank/DDBJ databases">
        <authorList>
            <consortium name="Lawrence Berkeley National Laboratory"/>
            <person name="Steindorff A."/>
            <person name="Hensen N."/>
            <person name="Bonometti L."/>
            <person name="Westerberg I."/>
            <person name="Brannstrom I.O."/>
            <person name="Guillou S."/>
            <person name="Cros-Aarteil S."/>
            <person name="Calhoun S."/>
            <person name="Haridas S."/>
            <person name="Kuo A."/>
            <person name="Mondo S."/>
            <person name="Pangilinan J."/>
            <person name="Riley R."/>
            <person name="Labutti K."/>
            <person name="Andreopoulos B."/>
            <person name="Lipzen A."/>
            <person name="Chen C."/>
            <person name="Yanf M."/>
            <person name="Daum C."/>
            <person name="Ng V."/>
            <person name="Clum A."/>
            <person name="Ohm R."/>
            <person name="Martin F."/>
            <person name="Silar P."/>
            <person name="Natvig D."/>
            <person name="Lalanne C."/>
            <person name="Gautier V."/>
            <person name="Ament-Velasquez S.L."/>
            <person name="Kruys A."/>
            <person name="Hutchinson M.I."/>
            <person name="Powell A.J."/>
            <person name="Barry K."/>
            <person name="Miller A.N."/>
            <person name="Grigoriev I.V."/>
            <person name="Debuchy R."/>
            <person name="Gladieux P."/>
            <person name="Thoren M.H."/>
            <person name="Johannesson H."/>
        </authorList>
    </citation>
    <scope>NUCLEOTIDE SEQUENCE</scope>
    <source>
        <strain evidence="1">CBS 103.79</strain>
    </source>
</reference>
<proteinExistence type="predicted"/>
<gene>
    <name evidence="1" type="ORF">C8A05DRAFT_38089</name>
</gene>
<name>A0AAN6RPS8_9PEZI</name>
<dbReference type="AlphaFoldDB" id="A0AAN6RPS8"/>
<organism evidence="1 2">
    <name type="scientific">Staphylotrichum tortipilum</name>
    <dbReference type="NCBI Taxonomy" id="2831512"/>
    <lineage>
        <taxon>Eukaryota</taxon>
        <taxon>Fungi</taxon>
        <taxon>Dikarya</taxon>
        <taxon>Ascomycota</taxon>
        <taxon>Pezizomycotina</taxon>
        <taxon>Sordariomycetes</taxon>
        <taxon>Sordariomycetidae</taxon>
        <taxon>Sordariales</taxon>
        <taxon>Chaetomiaceae</taxon>
        <taxon>Staphylotrichum</taxon>
    </lineage>
</organism>
<evidence type="ECO:0000313" key="1">
    <source>
        <dbReference type="EMBL" id="KAK3898324.1"/>
    </source>
</evidence>